<dbReference type="Proteomes" id="UP000684084">
    <property type="component" value="Unassembled WGS sequence"/>
</dbReference>
<proteinExistence type="predicted"/>
<evidence type="ECO:0000313" key="2">
    <source>
        <dbReference type="Proteomes" id="UP000684084"/>
    </source>
</evidence>
<gene>
    <name evidence="1" type="ORF">CHRIB12_LOCUS18330</name>
</gene>
<reference evidence="1" key="1">
    <citation type="submission" date="2020-05" db="EMBL/GenBank/DDBJ databases">
        <authorList>
            <person name="Rincon C."/>
            <person name="Sanders R I."/>
            <person name="Robbins C."/>
            <person name="Chaturvedi A."/>
        </authorList>
    </citation>
    <scope>NUCLEOTIDE SEQUENCE</scope>
    <source>
        <strain evidence="1">CHB12</strain>
    </source>
</reference>
<dbReference type="AlphaFoldDB" id="A0A915ZMB1"/>
<name>A0A915ZMB1_9GLOM</name>
<dbReference type="EMBL" id="CAGKOT010000048">
    <property type="protein sequence ID" value="CAB5383248.1"/>
    <property type="molecule type" value="Genomic_DNA"/>
</dbReference>
<sequence length="73" mass="8220">MCSLIVVKGDQKDGCIAGQANVSDDAQEAPPAYEERTPGVGGWRCVYMLDYDRRSGVDRLTRWCHRSFLKANR</sequence>
<evidence type="ECO:0000313" key="1">
    <source>
        <dbReference type="EMBL" id="CAB5383248.1"/>
    </source>
</evidence>
<organism evidence="1 2">
    <name type="scientific">Rhizophagus irregularis</name>
    <dbReference type="NCBI Taxonomy" id="588596"/>
    <lineage>
        <taxon>Eukaryota</taxon>
        <taxon>Fungi</taxon>
        <taxon>Fungi incertae sedis</taxon>
        <taxon>Mucoromycota</taxon>
        <taxon>Glomeromycotina</taxon>
        <taxon>Glomeromycetes</taxon>
        <taxon>Glomerales</taxon>
        <taxon>Glomeraceae</taxon>
        <taxon>Rhizophagus</taxon>
    </lineage>
</organism>
<protein>
    <submittedName>
        <fullName evidence="1">Uncharacterized protein</fullName>
    </submittedName>
</protein>
<dbReference type="OrthoDB" id="2303129at2759"/>
<comment type="caution">
    <text evidence="1">The sequence shown here is derived from an EMBL/GenBank/DDBJ whole genome shotgun (WGS) entry which is preliminary data.</text>
</comment>
<accession>A0A915ZMB1</accession>